<feature type="transmembrane region" description="Helical" evidence="1">
    <location>
        <begin position="22"/>
        <end position="43"/>
    </location>
</feature>
<reference evidence="2 3" key="1">
    <citation type="submission" date="2019-11" db="EMBL/GenBank/DDBJ databases">
        <authorList>
            <person name="Holert J."/>
        </authorList>
    </citation>
    <scope>NUCLEOTIDE SEQUENCE [LARGE SCALE GENOMIC DNA]</scope>
    <source>
        <strain evidence="2">BC8_1</strain>
    </source>
</reference>
<feature type="transmembrane region" description="Helical" evidence="1">
    <location>
        <begin position="50"/>
        <end position="72"/>
    </location>
</feature>
<evidence type="ECO:0000313" key="3">
    <source>
        <dbReference type="Proteomes" id="UP000430146"/>
    </source>
</evidence>
<name>A0A5S9QVR9_MYCVN</name>
<dbReference type="EMBL" id="CACSIP010000021">
    <property type="protein sequence ID" value="CAA0123258.1"/>
    <property type="molecule type" value="Genomic_DNA"/>
</dbReference>
<gene>
    <name evidence="2" type="ORF">AELLOGFF_04587</name>
</gene>
<keyword evidence="1" id="KW-0812">Transmembrane</keyword>
<proteinExistence type="predicted"/>
<dbReference type="AlphaFoldDB" id="A0A5S9QVR9"/>
<evidence type="ECO:0000313" key="2">
    <source>
        <dbReference type="EMBL" id="CAA0123258.1"/>
    </source>
</evidence>
<protein>
    <submittedName>
        <fullName evidence="2">Uncharacterized protein</fullName>
    </submittedName>
</protein>
<keyword evidence="1" id="KW-1133">Transmembrane helix</keyword>
<accession>A0A5S9QVR9</accession>
<dbReference type="Proteomes" id="UP000430146">
    <property type="component" value="Unassembled WGS sequence"/>
</dbReference>
<keyword evidence="1" id="KW-0472">Membrane</keyword>
<evidence type="ECO:0000256" key="1">
    <source>
        <dbReference type="SAM" id="Phobius"/>
    </source>
</evidence>
<keyword evidence="3" id="KW-1185">Reference proteome</keyword>
<organism evidence="2 3">
    <name type="scientific">Mycolicibacterium vanbaalenii</name>
    <name type="common">Mycobacterium vanbaalenii</name>
    <dbReference type="NCBI Taxonomy" id="110539"/>
    <lineage>
        <taxon>Bacteria</taxon>
        <taxon>Bacillati</taxon>
        <taxon>Actinomycetota</taxon>
        <taxon>Actinomycetes</taxon>
        <taxon>Mycobacteriales</taxon>
        <taxon>Mycobacteriaceae</taxon>
        <taxon>Mycolicibacterium</taxon>
    </lineage>
</organism>
<sequence>MDVSTNTTVLAAQGIVGMSQELFSIVVVVGGMAAMALGIAVGLRNGFKQGIGSAIGAVVGGIILSLIIANVAGFQQSGNQELEQRGIVSVYGQ</sequence>